<organism evidence="2 3">
    <name type="scientific">Rhynchophorus ferrugineus</name>
    <name type="common">Red palm weevil</name>
    <name type="synonym">Curculio ferrugineus</name>
    <dbReference type="NCBI Taxonomy" id="354439"/>
    <lineage>
        <taxon>Eukaryota</taxon>
        <taxon>Metazoa</taxon>
        <taxon>Ecdysozoa</taxon>
        <taxon>Arthropoda</taxon>
        <taxon>Hexapoda</taxon>
        <taxon>Insecta</taxon>
        <taxon>Pterygota</taxon>
        <taxon>Neoptera</taxon>
        <taxon>Endopterygota</taxon>
        <taxon>Coleoptera</taxon>
        <taxon>Polyphaga</taxon>
        <taxon>Cucujiformia</taxon>
        <taxon>Curculionidae</taxon>
        <taxon>Dryophthorinae</taxon>
        <taxon>Rhynchophorus</taxon>
    </lineage>
</organism>
<evidence type="ECO:0000259" key="1">
    <source>
        <dbReference type="PROSITE" id="PS50191"/>
    </source>
</evidence>
<name>A0A834IV33_RHYFE</name>
<accession>A0A834IV33</accession>
<dbReference type="InterPro" id="IPR036273">
    <property type="entry name" value="CRAL/TRIO_N_dom_sf"/>
</dbReference>
<sequence length="298" mass="34770">MDKCMDVAIFYEYDKNIKKIDVELLIKWCQQQRHFPNVTELQVILVLRSCYYRIESAKNCIENYFTIRTLCPDFFSSYDISNNSLLKQQMDVNFLSFLPGESKDGDDIVLTKLVDTNPEVYNPQVGAKLFDMAMMLHTYTKPPSNGTVLIIDMKGSVFMHITKINLSEFKKFLIYLQTAMPIRLKQIHFINVVPFMDKLLSILKPFINKEMFEKIIIHSNNDNLYKYISKDSMPAEYGGKAESIQILADRTKKTFVDNLDFYEYLENQLVDENKRIGSRKNVDNLFGSEGTFKKLEVD</sequence>
<dbReference type="PANTHER" id="PTHR10174">
    <property type="entry name" value="ALPHA-TOCOPHEROL TRANSFER PROTEIN-RELATED"/>
    <property type="match status" value="1"/>
</dbReference>
<dbReference type="GO" id="GO:0016020">
    <property type="term" value="C:membrane"/>
    <property type="evidence" value="ECO:0007669"/>
    <property type="project" value="TreeGrafter"/>
</dbReference>
<evidence type="ECO:0000313" key="2">
    <source>
        <dbReference type="EMBL" id="KAF7286641.1"/>
    </source>
</evidence>
<dbReference type="OrthoDB" id="6432525at2759"/>
<protein>
    <recommendedName>
        <fullName evidence="1">CRAL-TRIO domain-containing protein</fullName>
    </recommendedName>
</protein>
<dbReference type="InterPro" id="IPR001251">
    <property type="entry name" value="CRAL-TRIO_dom"/>
</dbReference>
<dbReference type="SUPFAM" id="SSF52087">
    <property type="entry name" value="CRAL/TRIO domain"/>
    <property type="match status" value="1"/>
</dbReference>
<keyword evidence="3" id="KW-1185">Reference proteome</keyword>
<dbReference type="Pfam" id="PF00650">
    <property type="entry name" value="CRAL_TRIO"/>
    <property type="match status" value="1"/>
</dbReference>
<dbReference type="PROSITE" id="PS50191">
    <property type="entry name" value="CRAL_TRIO"/>
    <property type="match status" value="1"/>
</dbReference>
<dbReference type="PANTHER" id="PTHR10174:SF213">
    <property type="entry name" value="CRAL-TRIO DOMAIN-CONTAINING PROTEIN"/>
    <property type="match status" value="1"/>
</dbReference>
<comment type="caution">
    <text evidence="2">The sequence shown here is derived from an EMBL/GenBank/DDBJ whole genome shotgun (WGS) entry which is preliminary data.</text>
</comment>
<dbReference type="Proteomes" id="UP000625711">
    <property type="component" value="Unassembled WGS sequence"/>
</dbReference>
<dbReference type="InterPro" id="IPR036865">
    <property type="entry name" value="CRAL-TRIO_dom_sf"/>
</dbReference>
<dbReference type="PRINTS" id="PR00180">
    <property type="entry name" value="CRETINALDHBP"/>
</dbReference>
<gene>
    <name evidence="2" type="ORF">GWI33_004674</name>
</gene>
<reference evidence="2" key="1">
    <citation type="submission" date="2020-08" db="EMBL/GenBank/DDBJ databases">
        <title>Genome sequencing and assembly of the red palm weevil Rhynchophorus ferrugineus.</title>
        <authorList>
            <person name="Dias G.B."/>
            <person name="Bergman C.M."/>
            <person name="Manee M."/>
        </authorList>
    </citation>
    <scope>NUCLEOTIDE SEQUENCE</scope>
    <source>
        <strain evidence="2">AA-2017</strain>
        <tissue evidence="2">Whole larva</tissue>
    </source>
</reference>
<dbReference type="GO" id="GO:1902936">
    <property type="term" value="F:phosphatidylinositol bisphosphate binding"/>
    <property type="evidence" value="ECO:0007669"/>
    <property type="project" value="TreeGrafter"/>
</dbReference>
<dbReference type="SMART" id="SM00516">
    <property type="entry name" value="SEC14"/>
    <property type="match status" value="1"/>
</dbReference>
<dbReference type="EMBL" id="JAACXV010000023">
    <property type="protein sequence ID" value="KAF7286641.1"/>
    <property type="molecule type" value="Genomic_DNA"/>
</dbReference>
<proteinExistence type="predicted"/>
<dbReference type="CDD" id="cd00170">
    <property type="entry name" value="SEC14"/>
    <property type="match status" value="1"/>
</dbReference>
<feature type="domain" description="CRAL-TRIO" evidence="1">
    <location>
        <begin position="82"/>
        <end position="245"/>
    </location>
</feature>
<dbReference type="Gene3D" id="3.40.525.10">
    <property type="entry name" value="CRAL-TRIO lipid binding domain"/>
    <property type="match status" value="1"/>
</dbReference>
<evidence type="ECO:0000313" key="3">
    <source>
        <dbReference type="Proteomes" id="UP000625711"/>
    </source>
</evidence>
<dbReference type="AlphaFoldDB" id="A0A834IV33"/>
<dbReference type="SUPFAM" id="SSF46938">
    <property type="entry name" value="CRAL/TRIO N-terminal domain"/>
    <property type="match status" value="1"/>
</dbReference>